<evidence type="ECO:0000256" key="15">
    <source>
        <dbReference type="HAMAP-Rule" id="MF_03110"/>
    </source>
</evidence>
<feature type="compositionally biased region" description="Basic and acidic residues" evidence="16">
    <location>
        <begin position="176"/>
        <end position="192"/>
    </location>
</feature>
<evidence type="ECO:0000256" key="4">
    <source>
        <dbReference type="ARBA" id="ARBA00006661"/>
    </source>
</evidence>
<comment type="similarity">
    <text evidence="4 15">Belongs to the SLX4 family.</text>
</comment>
<feature type="compositionally biased region" description="Polar residues" evidence="16">
    <location>
        <begin position="765"/>
        <end position="776"/>
    </location>
</feature>
<evidence type="ECO:0000256" key="1">
    <source>
        <dbReference type="ARBA" id="ARBA00001936"/>
    </source>
</evidence>
<organism evidence="18 19">
    <name type="scientific">Colletotrichum chrysophilum</name>
    <dbReference type="NCBI Taxonomy" id="1836956"/>
    <lineage>
        <taxon>Eukaryota</taxon>
        <taxon>Fungi</taxon>
        <taxon>Dikarya</taxon>
        <taxon>Ascomycota</taxon>
        <taxon>Pezizomycotina</taxon>
        <taxon>Sordariomycetes</taxon>
        <taxon>Hypocreomycetidae</taxon>
        <taxon>Glomerellales</taxon>
        <taxon>Glomerellaceae</taxon>
        <taxon>Colletotrichum</taxon>
        <taxon>Colletotrichum gloeosporioides species complex</taxon>
    </lineage>
</organism>
<dbReference type="GO" id="GO:0006310">
    <property type="term" value="P:DNA recombination"/>
    <property type="evidence" value="ECO:0007669"/>
    <property type="project" value="UniProtKB-UniRule"/>
</dbReference>
<feature type="compositionally biased region" description="Basic and acidic residues" evidence="16">
    <location>
        <begin position="358"/>
        <end position="367"/>
    </location>
</feature>
<comment type="subunit">
    <text evidence="15">Forms a heterodimer with SLX1.</text>
</comment>
<dbReference type="InterPro" id="IPR017956">
    <property type="entry name" value="AT_hook_DNA-bd_motif"/>
</dbReference>
<sequence>MGSPFGTIPHDPYSFSSSPGLPSLDQIKSQNPSRPPLRSGSAAMPIPDNASHSFSSVSSFLRHEHSTIDLTTPSKPPTENSGMPPPPLPEEEKPVVVCLATVSKPKRKRGVKVLEKKPGQPPPKPAKAGKAAKEKEETEADQPWKKYLKDAAEKEEKKTKATKAKPAAKARTTRKKKEETVSRHFAKPKDEDQGQGQDQEAEAPKPPKKTKKDADGPSDLEAAMRRRKDWTPPPADTAAGSNQQVVDLLSSTDKTSSLITSKETFDNLFKNYAHPEEEQARPSVEPPDNERQVLGKRKLIETVSINETAKTGPSERAAPKAKAPRKKPRTITELATAAYKVPEATEQQDPSALAPERNAVEAEEAKGKGKKRASKAKKPKKMPPPEPVLLSPTAALRQAANQDYVFGTSSQLAREHSPTFLRDLQSALQASNSRGKENDPFVTPINSDAVEPEPRQKLWGVGARDEDGRVLDLEVINLADTPQGNEGTSEGPNPFGYVAADKQAPSIPNHFPSDDSFPDIDDLLGKAIAGELPSIQEEAPNFQPAAAQPAPKEPSPAPEHEAAYRAEKDISEDDIDLPPPRLPSVTGRGTRQPAAKAKPVQEPSKPRFDLYTDVQLAREISSYGFKPVKRRTAMLALLDQCWESKQRPALSSLPTNHPMISTISESQTAAKVQRAAAAVSPKRPRGRPRKNSDVAPASQEVSPKRGPGRPRKTPSIELMSSPKRPRGRPRKSSIEIPSSEPPPSAQPPPPSPKRRPGRPRKTAEPTRTTGGTISNKGKSKAAADTPDVASPAASRARKLASQNIIEIPDSASEGSLSPSPYSSPEPMFSSPPPVDASLSITEDTEMSLAASPKSQESAALFECITEAVTTAPPTTDPKKPTFHEMMLMYDPIVLEDLATWLNTGQLSRVGYDGEVSAVEVKQWALTEPRQNIKQPRCDDLVRNTPHDFELAGQAVPRGSSNVYIHIFTVHSRAVKFINTLNPIHEFALNCDRKLDPKADESEYAATHNSHISFRRRDGRSNHVTKAGILFIKGEEGGPGAAAEFKVLLLHRVKTSTSFASAHVFPGGNLDAFHDGEVPAPEARGRHEDGPAYRLGAIRECFEETGILLATRKGAVAGGEAALVNLSSADRDVARKRIHGNEVRFGEWVESVGGVPDVDRLLAFTRWVTPTNVPKRFTTQMYIYMLPHSASTGAEAAEHEIIVPTPDGGVEHTAAKFDDASVWLSRADKGEIILFPPQYYLLFLVAQFCKGSSSGAGVEHFAAQREQLKEFLKRIPTAESEAARKQPTSEIPWADKVMSPHNLFIREEDNRVVLGIDKPGPELKGSGRGGDWERVVLVKFTREGPRKVEVRGREEVLREEKEAKRAREESEKSKI</sequence>
<dbReference type="PANTHER" id="PTHR12318">
    <property type="entry name" value="TESTOSTERONE-REGULATED PROTEIN RP2"/>
    <property type="match status" value="1"/>
</dbReference>
<evidence type="ECO:0000256" key="5">
    <source>
        <dbReference type="ARBA" id="ARBA00022553"/>
    </source>
</evidence>
<dbReference type="PRINTS" id="PR00929">
    <property type="entry name" value="ATHOOK"/>
</dbReference>
<feature type="compositionally biased region" description="Polar residues" evidence="16">
    <location>
        <begin position="652"/>
        <end position="668"/>
    </location>
</feature>
<dbReference type="GO" id="GO:0003677">
    <property type="term" value="F:DNA binding"/>
    <property type="evidence" value="ECO:0007669"/>
    <property type="project" value="InterPro"/>
</dbReference>
<dbReference type="Pfam" id="PF09494">
    <property type="entry name" value="Slx4"/>
    <property type="match status" value="1"/>
</dbReference>
<evidence type="ECO:0000256" key="10">
    <source>
        <dbReference type="ARBA" id="ARBA00023172"/>
    </source>
</evidence>
<feature type="compositionally biased region" description="Pro residues" evidence="16">
    <location>
        <begin position="739"/>
        <end position="751"/>
    </location>
</feature>
<feature type="domain" description="Nudix hydrolase" evidence="17">
    <location>
        <begin position="1020"/>
        <end position="1239"/>
    </location>
</feature>
<dbReference type="GO" id="GO:0005739">
    <property type="term" value="C:mitochondrion"/>
    <property type="evidence" value="ECO:0007669"/>
    <property type="project" value="TreeGrafter"/>
</dbReference>
<feature type="region of interest" description="Disordered" evidence="16">
    <location>
        <begin position="479"/>
        <end position="606"/>
    </location>
</feature>
<feature type="region of interest" description="Disordered" evidence="16">
    <location>
        <begin position="648"/>
        <end position="838"/>
    </location>
</feature>
<keyword evidence="10 15" id="KW-0233">DNA recombination</keyword>
<comment type="cofactor">
    <cofactor evidence="1">
        <name>Mn(2+)</name>
        <dbReference type="ChEBI" id="CHEBI:29035"/>
    </cofactor>
</comment>
<evidence type="ECO:0000259" key="17">
    <source>
        <dbReference type="PROSITE" id="PS51462"/>
    </source>
</evidence>
<keyword evidence="12" id="KW-0464">Manganese</keyword>
<dbReference type="SMART" id="SM00384">
    <property type="entry name" value="AT_hook"/>
    <property type="match status" value="4"/>
</dbReference>
<dbReference type="InterPro" id="IPR039121">
    <property type="entry name" value="NUDT19"/>
</dbReference>
<keyword evidence="7 15" id="KW-0227">DNA damage</keyword>
<feature type="compositionally biased region" description="Low complexity" evidence="16">
    <location>
        <begin position="536"/>
        <end position="550"/>
    </location>
</feature>
<evidence type="ECO:0000256" key="6">
    <source>
        <dbReference type="ARBA" id="ARBA00022723"/>
    </source>
</evidence>
<dbReference type="Proteomes" id="UP001243330">
    <property type="component" value="Unassembled WGS sequence"/>
</dbReference>
<comment type="function">
    <text evidence="15">Regulatory subunit of the SLX1-SLX4 structure-specific endonuclease that resolves DNA secondary structures generated during DNA repair and recombination. Has endonuclease activity towards branched DNA substrates, introducing single-strand cuts in duplex DNA close to junctions with ss-DNA.</text>
</comment>
<keyword evidence="5 15" id="KW-0597">Phosphoprotein</keyword>
<keyword evidence="8" id="KW-0378">Hydrolase</keyword>
<keyword evidence="6" id="KW-0479">Metal-binding</keyword>
<evidence type="ECO:0000256" key="13">
    <source>
        <dbReference type="ARBA" id="ARBA00023242"/>
    </source>
</evidence>
<gene>
    <name evidence="15" type="primary">SLX4</name>
    <name evidence="18" type="ORF">CCHR01_09010</name>
</gene>
<feature type="region of interest" description="Disordered" evidence="16">
    <location>
        <begin position="1"/>
        <end position="389"/>
    </location>
</feature>
<name>A0AAD9AKJ1_9PEZI</name>
<feature type="compositionally biased region" description="Low complexity" evidence="16">
    <location>
        <begin position="247"/>
        <end position="262"/>
    </location>
</feature>
<proteinExistence type="inferred from homology"/>
<dbReference type="CDD" id="cd22999">
    <property type="entry name" value="SAP_SLX4"/>
    <property type="match status" value="1"/>
</dbReference>
<evidence type="ECO:0000256" key="3">
    <source>
        <dbReference type="ARBA" id="ARBA00004123"/>
    </source>
</evidence>
<dbReference type="GO" id="GO:0017108">
    <property type="term" value="F:5'-flap endonuclease activity"/>
    <property type="evidence" value="ECO:0007669"/>
    <property type="project" value="InterPro"/>
</dbReference>
<keyword evidence="13 15" id="KW-0539">Nucleus</keyword>
<comment type="cofactor">
    <cofactor evidence="2">
        <name>Mg(2+)</name>
        <dbReference type="ChEBI" id="CHEBI:18420"/>
    </cofactor>
</comment>
<evidence type="ECO:0000256" key="9">
    <source>
        <dbReference type="ARBA" id="ARBA00022842"/>
    </source>
</evidence>
<comment type="subcellular location">
    <subcellularLocation>
        <location evidence="3 15">Nucleus</location>
    </subcellularLocation>
</comment>
<evidence type="ECO:0000256" key="16">
    <source>
        <dbReference type="SAM" id="MobiDB-lite"/>
    </source>
</evidence>
<accession>A0AAD9AKJ1</accession>
<evidence type="ECO:0000256" key="11">
    <source>
        <dbReference type="ARBA" id="ARBA00023204"/>
    </source>
</evidence>
<dbReference type="PANTHER" id="PTHR12318:SF0">
    <property type="entry name" value="ACYL-COENZYME A DIPHOSPHATASE NUDT19"/>
    <property type="match status" value="1"/>
</dbReference>
<dbReference type="GO" id="GO:0033557">
    <property type="term" value="C:Slx1-Slx4 complex"/>
    <property type="evidence" value="ECO:0007669"/>
    <property type="project" value="UniProtKB-UniRule"/>
</dbReference>
<dbReference type="CDD" id="cd18870">
    <property type="entry name" value="NUDIX_AcylCoAdiphos_Nudt19"/>
    <property type="match status" value="1"/>
</dbReference>
<dbReference type="EMBL" id="JAQOWY010000173">
    <property type="protein sequence ID" value="KAK1848392.1"/>
    <property type="molecule type" value="Genomic_DNA"/>
</dbReference>
<keyword evidence="9" id="KW-0460">Magnesium</keyword>
<feature type="compositionally biased region" description="Basic and acidic residues" evidence="16">
    <location>
        <begin position="558"/>
        <end position="569"/>
    </location>
</feature>
<dbReference type="GO" id="GO:0006281">
    <property type="term" value="P:DNA repair"/>
    <property type="evidence" value="ECO:0007669"/>
    <property type="project" value="UniProtKB-UniRule"/>
</dbReference>
<dbReference type="InterPro" id="IPR018574">
    <property type="entry name" value="Structure-sp_endonuc_su_Slx4"/>
</dbReference>
<feature type="compositionally biased region" description="Low complexity" evidence="16">
    <location>
        <begin position="51"/>
        <end position="60"/>
    </location>
</feature>
<feature type="compositionally biased region" description="Polar residues" evidence="16">
    <location>
        <begin position="68"/>
        <end position="81"/>
    </location>
</feature>
<evidence type="ECO:0000256" key="2">
    <source>
        <dbReference type="ARBA" id="ARBA00001946"/>
    </source>
</evidence>
<feature type="compositionally biased region" description="Polar residues" evidence="16">
    <location>
        <begin position="14"/>
        <end position="32"/>
    </location>
</feature>
<feature type="compositionally biased region" description="Polar residues" evidence="16">
    <location>
        <begin position="480"/>
        <end position="491"/>
    </location>
</feature>
<feature type="region of interest" description="Disordered" evidence="16">
    <location>
        <begin position="427"/>
        <end position="463"/>
    </location>
</feature>
<evidence type="ECO:0000256" key="7">
    <source>
        <dbReference type="ARBA" id="ARBA00022763"/>
    </source>
</evidence>
<feature type="compositionally biased region" description="Basic and acidic residues" evidence="16">
    <location>
        <begin position="131"/>
        <end position="159"/>
    </location>
</feature>
<protein>
    <recommendedName>
        <fullName evidence="14 15">Structure-specific endonuclease subunit SLX4</fullName>
    </recommendedName>
</protein>
<feature type="region of interest" description="Disordered" evidence="16">
    <location>
        <begin position="1351"/>
        <end position="1374"/>
    </location>
</feature>
<dbReference type="Gene3D" id="3.90.79.10">
    <property type="entry name" value="Nucleoside Triphosphate Pyrophosphohydrolase"/>
    <property type="match status" value="1"/>
</dbReference>
<evidence type="ECO:0000313" key="19">
    <source>
        <dbReference type="Proteomes" id="UP001243330"/>
    </source>
</evidence>
<dbReference type="PROSITE" id="PS51462">
    <property type="entry name" value="NUDIX"/>
    <property type="match status" value="1"/>
</dbReference>
<dbReference type="InterPro" id="IPR015797">
    <property type="entry name" value="NUDIX_hydrolase-like_dom_sf"/>
</dbReference>
<keyword evidence="19" id="KW-1185">Reference proteome</keyword>
<dbReference type="HAMAP" id="MF_03110">
    <property type="entry name" value="Endonuc_su_Slx4"/>
    <property type="match status" value="1"/>
</dbReference>
<dbReference type="GO" id="GO:0046872">
    <property type="term" value="F:metal ion binding"/>
    <property type="evidence" value="ECO:0007669"/>
    <property type="project" value="UniProtKB-KW"/>
</dbReference>
<dbReference type="SUPFAM" id="SSF55811">
    <property type="entry name" value="Nudix"/>
    <property type="match status" value="1"/>
</dbReference>
<dbReference type="GO" id="GO:0016818">
    <property type="term" value="F:hydrolase activity, acting on acid anhydrides, in phosphorus-containing anhydrides"/>
    <property type="evidence" value="ECO:0007669"/>
    <property type="project" value="InterPro"/>
</dbReference>
<feature type="compositionally biased region" description="Basic residues" evidence="16">
    <location>
        <begin position="160"/>
        <end position="175"/>
    </location>
</feature>
<evidence type="ECO:0000256" key="12">
    <source>
        <dbReference type="ARBA" id="ARBA00023211"/>
    </source>
</evidence>
<evidence type="ECO:0000313" key="18">
    <source>
        <dbReference type="EMBL" id="KAK1848392.1"/>
    </source>
</evidence>
<feature type="compositionally biased region" description="Basic residues" evidence="16">
    <location>
        <begin position="368"/>
        <end position="381"/>
    </location>
</feature>
<comment type="PTM">
    <text evidence="15">Phosphorylated in response to DNA damage.</text>
</comment>
<dbReference type="InterPro" id="IPR000086">
    <property type="entry name" value="NUDIX_hydrolase_dom"/>
</dbReference>
<feature type="compositionally biased region" description="Low complexity" evidence="16">
    <location>
        <begin position="808"/>
        <end position="828"/>
    </location>
</feature>
<comment type="caution">
    <text evidence="18">The sequence shown here is derived from an EMBL/GenBank/DDBJ whole genome shotgun (WGS) entry which is preliminary data.</text>
</comment>
<evidence type="ECO:0000256" key="14">
    <source>
        <dbReference type="ARBA" id="ARBA00029496"/>
    </source>
</evidence>
<dbReference type="InterPro" id="IPR027784">
    <property type="entry name" value="Slx4_ascomycetes"/>
</dbReference>
<feature type="compositionally biased region" description="Low complexity" evidence="16">
    <location>
        <begin position="669"/>
        <end position="678"/>
    </location>
</feature>
<evidence type="ECO:0000256" key="8">
    <source>
        <dbReference type="ARBA" id="ARBA00022801"/>
    </source>
</evidence>
<reference evidence="18" key="1">
    <citation type="submission" date="2023-01" db="EMBL/GenBank/DDBJ databases">
        <title>Colletotrichum chrysophilum M932 genome sequence.</title>
        <authorList>
            <person name="Baroncelli R."/>
        </authorList>
    </citation>
    <scope>NUCLEOTIDE SEQUENCE</scope>
    <source>
        <strain evidence="18">M932</strain>
    </source>
</reference>
<dbReference type="GO" id="GO:0006260">
    <property type="term" value="P:DNA replication"/>
    <property type="evidence" value="ECO:0007669"/>
    <property type="project" value="InterPro"/>
</dbReference>
<keyword evidence="11 15" id="KW-0234">DNA repair</keyword>